<keyword evidence="2" id="KW-1185">Reference proteome</keyword>
<protein>
    <submittedName>
        <fullName evidence="1">Uncharacterized protein</fullName>
    </submittedName>
</protein>
<proteinExistence type="predicted"/>
<name>A0A6A7BTT9_9PEZI</name>
<evidence type="ECO:0000313" key="1">
    <source>
        <dbReference type="EMBL" id="KAF2858630.1"/>
    </source>
</evidence>
<reference evidence="1" key="1">
    <citation type="journal article" date="2020" name="Stud. Mycol.">
        <title>101 Dothideomycetes genomes: a test case for predicting lifestyles and emergence of pathogens.</title>
        <authorList>
            <person name="Haridas S."/>
            <person name="Albert R."/>
            <person name="Binder M."/>
            <person name="Bloem J."/>
            <person name="Labutti K."/>
            <person name="Salamov A."/>
            <person name="Andreopoulos B."/>
            <person name="Baker S."/>
            <person name="Barry K."/>
            <person name="Bills G."/>
            <person name="Bluhm B."/>
            <person name="Cannon C."/>
            <person name="Castanera R."/>
            <person name="Culley D."/>
            <person name="Daum C."/>
            <person name="Ezra D."/>
            <person name="Gonzalez J."/>
            <person name="Henrissat B."/>
            <person name="Kuo A."/>
            <person name="Liang C."/>
            <person name="Lipzen A."/>
            <person name="Lutzoni F."/>
            <person name="Magnuson J."/>
            <person name="Mondo S."/>
            <person name="Nolan M."/>
            <person name="Ohm R."/>
            <person name="Pangilinan J."/>
            <person name="Park H.-J."/>
            <person name="Ramirez L."/>
            <person name="Alfaro M."/>
            <person name="Sun H."/>
            <person name="Tritt A."/>
            <person name="Yoshinaga Y."/>
            <person name="Zwiers L.-H."/>
            <person name="Turgeon B."/>
            <person name="Goodwin S."/>
            <person name="Spatafora J."/>
            <person name="Crous P."/>
            <person name="Grigoriev I."/>
        </authorList>
    </citation>
    <scope>NUCLEOTIDE SEQUENCE</scope>
    <source>
        <strain evidence="1">CBS 480.64</strain>
    </source>
</reference>
<dbReference type="Proteomes" id="UP000799421">
    <property type="component" value="Unassembled WGS sequence"/>
</dbReference>
<sequence>STDDPISLDHQQCFDTGWGDGTSLISLKTPCLGLAWTNQLGTRIALLKGLASNGTTKRTMKIVFSAWCHEASVNFEITSGGVRALT</sequence>
<dbReference type="AlphaFoldDB" id="A0A6A7BTT9"/>
<dbReference type="Gene3D" id="3.40.50.300">
    <property type="entry name" value="P-loop containing nucleotide triphosphate hydrolases"/>
    <property type="match status" value="1"/>
</dbReference>
<feature type="non-terminal residue" evidence="1">
    <location>
        <position position="86"/>
    </location>
</feature>
<gene>
    <name evidence="1" type="ORF">K470DRAFT_198848</name>
</gene>
<evidence type="ECO:0000313" key="2">
    <source>
        <dbReference type="Proteomes" id="UP000799421"/>
    </source>
</evidence>
<dbReference type="InterPro" id="IPR027417">
    <property type="entry name" value="P-loop_NTPase"/>
</dbReference>
<dbReference type="EMBL" id="MU006006">
    <property type="protein sequence ID" value="KAF2858630.1"/>
    <property type="molecule type" value="Genomic_DNA"/>
</dbReference>
<accession>A0A6A7BTT9</accession>
<feature type="non-terminal residue" evidence="1">
    <location>
        <position position="1"/>
    </location>
</feature>
<dbReference type="OrthoDB" id="1861185at2759"/>
<organism evidence="1 2">
    <name type="scientific">Piedraia hortae CBS 480.64</name>
    <dbReference type="NCBI Taxonomy" id="1314780"/>
    <lineage>
        <taxon>Eukaryota</taxon>
        <taxon>Fungi</taxon>
        <taxon>Dikarya</taxon>
        <taxon>Ascomycota</taxon>
        <taxon>Pezizomycotina</taxon>
        <taxon>Dothideomycetes</taxon>
        <taxon>Dothideomycetidae</taxon>
        <taxon>Capnodiales</taxon>
        <taxon>Piedraiaceae</taxon>
        <taxon>Piedraia</taxon>
    </lineage>
</organism>